<dbReference type="Proteomes" id="UP000000561">
    <property type="component" value="Chromosome 1"/>
</dbReference>
<evidence type="ECO:0000256" key="1">
    <source>
        <dbReference type="SAM" id="MobiDB-lite"/>
    </source>
</evidence>
<evidence type="ECO:0000313" key="2">
    <source>
        <dbReference type="EMBL" id="KIS72323.1"/>
    </source>
</evidence>
<proteinExistence type="predicted"/>
<reference evidence="2 3" key="1">
    <citation type="journal article" date="2006" name="Nature">
        <title>Insights from the genome of the biotrophic fungal plant pathogen Ustilago maydis.</title>
        <authorList>
            <person name="Kamper J."/>
            <person name="Kahmann R."/>
            <person name="Bolker M."/>
            <person name="Ma L.J."/>
            <person name="Brefort T."/>
            <person name="Saville B.J."/>
            <person name="Banuett F."/>
            <person name="Kronstad J.W."/>
            <person name="Gold S.E."/>
            <person name="Muller O."/>
            <person name="Perlin M.H."/>
            <person name="Wosten H.A."/>
            <person name="de Vries R."/>
            <person name="Ruiz-Herrera J."/>
            <person name="Reynaga-Pena C.G."/>
            <person name="Snetselaar K."/>
            <person name="McCann M."/>
            <person name="Perez-Martin J."/>
            <person name="Feldbrugge M."/>
            <person name="Basse C.W."/>
            <person name="Steinberg G."/>
            <person name="Ibeas J.I."/>
            <person name="Holloman W."/>
            <person name="Guzman P."/>
            <person name="Farman M."/>
            <person name="Stajich J.E."/>
            <person name="Sentandreu R."/>
            <person name="Gonzalez-Prieto J.M."/>
            <person name="Kennell J.C."/>
            <person name="Molina L."/>
            <person name="Schirawski J."/>
            <person name="Mendoza-Mendoza A."/>
            <person name="Greilinger D."/>
            <person name="Munch K."/>
            <person name="Rossel N."/>
            <person name="Scherer M."/>
            <person name="Vranes M."/>
            <person name="Ladendorf O."/>
            <person name="Vincon V."/>
            <person name="Fuchs U."/>
            <person name="Sandrock B."/>
            <person name="Meng S."/>
            <person name="Ho E.C."/>
            <person name="Cahill M.J."/>
            <person name="Boyce K.J."/>
            <person name="Klose J."/>
            <person name="Klosterman S.J."/>
            <person name="Deelstra H.J."/>
            <person name="Ortiz-Castellanos L."/>
            <person name="Li W."/>
            <person name="Sanchez-Alonso P."/>
            <person name="Schreier P.H."/>
            <person name="Hauser-Hahn I."/>
            <person name="Vaupel M."/>
            <person name="Koopmann E."/>
            <person name="Friedrich G."/>
            <person name="Voss H."/>
            <person name="Schluter T."/>
            <person name="Margolis J."/>
            <person name="Platt D."/>
            <person name="Swimmer C."/>
            <person name="Gnirke A."/>
            <person name="Chen F."/>
            <person name="Vysotskaia V."/>
            <person name="Mannhaupt G."/>
            <person name="Guldener U."/>
            <person name="Munsterkotter M."/>
            <person name="Haase D."/>
            <person name="Oesterheld M."/>
            <person name="Mewes H.W."/>
            <person name="Mauceli E.W."/>
            <person name="DeCaprio D."/>
            <person name="Wade C.M."/>
            <person name="Butler J."/>
            <person name="Young S."/>
            <person name="Jaffe D.B."/>
            <person name="Calvo S."/>
            <person name="Nusbaum C."/>
            <person name="Galagan J."/>
            <person name="Birren B.W."/>
        </authorList>
    </citation>
    <scope>NUCLEOTIDE SEQUENCE [LARGE SCALE GENOMIC DNA]</scope>
    <source>
        <strain evidence="3">DSM 14603 / FGSC 9021 / UM521</strain>
    </source>
</reference>
<dbReference type="AlphaFoldDB" id="A0A0D1D1Q6"/>
<gene>
    <name evidence="2" type="ORF">UMAG_00731</name>
</gene>
<accession>A0A0D1D1Q6</accession>
<evidence type="ECO:0000313" key="3">
    <source>
        <dbReference type="Proteomes" id="UP000000561"/>
    </source>
</evidence>
<dbReference type="InParanoid" id="A0A0D1D1Q6"/>
<sequence>MWLAWARVELRLDWSTPEKPKFAVLIDAAVDPSPKEHVDDACKVLLRFTLNCKTLRPALALALALACRLLTSPFYSIALPCLASPRLPPLLAPPRPASLTPSKPAKAMS</sequence>
<name>A0A0D1D1Q6_MYCMD</name>
<organism evidence="2 3">
    <name type="scientific">Mycosarcoma maydis</name>
    <name type="common">Corn smut fungus</name>
    <name type="synonym">Ustilago maydis</name>
    <dbReference type="NCBI Taxonomy" id="5270"/>
    <lineage>
        <taxon>Eukaryota</taxon>
        <taxon>Fungi</taxon>
        <taxon>Dikarya</taxon>
        <taxon>Basidiomycota</taxon>
        <taxon>Ustilaginomycotina</taxon>
        <taxon>Ustilaginomycetes</taxon>
        <taxon>Ustilaginales</taxon>
        <taxon>Ustilaginaceae</taxon>
        <taxon>Mycosarcoma</taxon>
    </lineage>
</organism>
<protein>
    <submittedName>
        <fullName evidence="2">Uncharacterized protein</fullName>
    </submittedName>
</protein>
<feature type="compositionally biased region" description="Pro residues" evidence="1">
    <location>
        <begin position="86"/>
        <end position="96"/>
    </location>
</feature>
<dbReference type="KEGG" id="uma:UMAG_00731"/>
<dbReference type="RefSeq" id="XP_011386515.1">
    <property type="nucleotide sequence ID" value="XM_011388213.1"/>
</dbReference>
<dbReference type="EMBL" id="CM003140">
    <property type="protein sequence ID" value="KIS72323.1"/>
    <property type="molecule type" value="Genomic_DNA"/>
</dbReference>
<feature type="region of interest" description="Disordered" evidence="1">
    <location>
        <begin position="86"/>
        <end position="109"/>
    </location>
</feature>
<dbReference type="GeneID" id="23561948"/>
<dbReference type="VEuPathDB" id="FungiDB:UMAG_00731"/>
<keyword evidence="3" id="KW-1185">Reference proteome</keyword>